<feature type="compositionally biased region" description="Acidic residues" evidence="1">
    <location>
        <begin position="84"/>
        <end position="99"/>
    </location>
</feature>
<name>A0A1R1XAP6_9FUNG</name>
<protein>
    <submittedName>
        <fullName evidence="2">Uncharacterized protein</fullName>
    </submittedName>
</protein>
<proteinExistence type="predicted"/>
<reference evidence="2 3" key="1">
    <citation type="submission" date="2017-01" db="EMBL/GenBank/DDBJ databases">
        <authorList>
            <person name="Mah S.A."/>
            <person name="Swanson W.J."/>
            <person name="Moy G.W."/>
            <person name="Vacquier V.D."/>
        </authorList>
    </citation>
    <scope>NUCLEOTIDE SEQUENCE [LARGE SCALE GENOMIC DNA]</scope>
    <source>
        <strain evidence="2 3">GSMNP</strain>
    </source>
</reference>
<dbReference type="EMBL" id="LSSN01004329">
    <property type="protein sequence ID" value="OMJ11705.1"/>
    <property type="molecule type" value="Genomic_DNA"/>
</dbReference>
<evidence type="ECO:0000256" key="1">
    <source>
        <dbReference type="SAM" id="MobiDB-lite"/>
    </source>
</evidence>
<accession>A0A1R1XAP6</accession>
<dbReference type="OrthoDB" id="2418064at2759"/>
<organism evidence="2 3">
    <name type="scientific">Smittium culicis</name>
    <dbReference type="NCBI Taxonomy" id="133412"/>
    <lineage>
        <taxon>Eukaryota</taxon>
        <taxon>Fungi</taxon>
        <taxon>Fungi incertae sedis</taxon>
        <taxon>Zoopagomycota</taxon>
        <taxon>Kickxellomycotina</taxon>
        <taxon>Harpellomycetes</taxon>
        <taxon>Harpellales</taxon>
        <taxon>Legeriomycetaceae</taxon>
        <taxon>Smittium</taxon>
    </lineage>
</organism>
<evidence type="ECO:0000313" key="3">
    <source>
        <dbReference type="Proteomes" id="UP000187283"/>
    </source>
</evidence>
<evidence type="ECO:0000313" key="2">
    <source>
        <dbReference type="EMBL" id="OMJ11705.1"/>
    </source>
</evidence>
<keyword evidence="3" id="KW-1185">Reference proteome</keyword>
<comment type="caution">
    <text evidence="2">The sequence shown here is derived from an EMBL/GenBank/DDBJ whole genome shotgun (WGS) entry which is preliminary data.</text>
</comment>
<feature type="non-terminal residue" evidence="2">
    <location>
        <position position="531"/>
    </location>
</feature>
<sequence>MNLTFWRSHLGSSSDESEINEHSSPMLLDTDSYDSIYSLFDSPTISKHLLDKKSAYVGVGIVQKQTPIDTLTRNLRNLSIQDKEETEGDEYDNSDDNSEPDAASSTPTKLTSTNISTWIHQAPPIFHGRWDEDVWKFAETFNKHYLEGEVLRVVEPLMVLYAEWDTFIVNFTQRFTTHDRKTLAKAEFKKMNIYAEESLFTFSKLLKNFQIMAPTDEATKVVDILKEYTEVDRNRLLDKEVKTVEEIMNFFAKKEEQKRVFDKKNAKDFDTHAHATTSTSMFSIKKTPPGTDSVLNKKVSPVKHKPIRGTETSRTAPTASSSRPFRRKFSIELQAVPVTNIAAIKGLIKVNGNLVTFQYNIGSSINVLSTELVKKLQLKPVETSSLLITPSHENTHADLFLLGVDFMATIGAEISLKKKEMTVEIGTDLHTVPLILETRVNFNKAEVTTTSQLPEFTERNTVDKFGHSINKELAESYQKATHDLLDKYTDTFAERLEDLRGADLDPCEIELLDLHPIKLKPYRLAHNLQDG</sequence>
<feature type="region of interest" description="Disordered" evidence="1">
    <location>
        <begin position="79"/>
        <end position="110"/>
    </location>
</feature>
<dbReference type="Proteomes" id="UP000187283">
    <property type="component" value="Unassembled WGS sequence"/>
</dbReference>
<dbReference type="AlphaFoldDB" id="A0A1R1XAP6"/>
<gene>
    <name evidence="2" type="ORF">AYI70_g9549</name>
</gene>